<name>A0ABW5TXB0_9SPHI</name>
<gene>
    <name evidence="3" type="ORF">ACFSSE_15660</name>
</gene>
<keyword evidence="1" id="KW-0328">Glycosyltransferase</keyword>
<dbReference type="EMBL" id="JBHULV010000052">
    <property type="protein sequence ID" value="MFD2733145.1"/>
    <property type="molecule type" value="Genomic_DNA"/>
</dbReference>
<organism evidence="3 4">
    <name type="scientific">Pedobacter alpinus</name>
    <dbReference type="NCBI Taxonomy" id="1590643"/>
    <lineage>
        <taxon>Bacteria</taxon>
        <taxon>Pseudomonadati</taxon>
        <taxon>Bacteroidota</taxon>
        <taxon>Sphingobacteriia</taxon>
        <taxon>Sphingobacteriales</taxon>
        <taxon>Sphingobacteriaceae</taxon>
        <taxon>Pedobacter</taxon>
    </lineage>
</organism>
<reference evidence="4" key="1">
    <citation type="journal article" date="2019" name="Int. J. Syst. Evol. Microbiol.">
        <title>The Global Catalogue of Microorganisms (GCM) 10K type strain sequencing project: providing services to taxonomists for standard genome sequencing and annotation.</title>
        <authorList>
            <consortium name="The Broad Institute Genomics Platform"/>
            <consortium name="The Broad Institute Genome Sequencing Center for Infectious Disease"/>
            <person name="Wu L."/>
            <person name="Ma J."/>
        </authorList>
    </citation>
    <scope>NUCLEOTIDE SEQUENCE [LARGE SCALE GENOMIC DNA]</scope>
    <source>
        <strain evidence="4">KCTC 42456</strain>
    </source>
</reference>
<comment type="caution">
    <text evidence="3">The sequence shown here is derived from an EMBL/GenBank/DDBJ whole genome shotgun (WGS) entry which is preliminary data.</text>
</comment>
<dbReference type="InterPro" id="IPR002516">
    <property type="entry name" value="Glyco_trans_11"/>
</dbReference>
<keyword evidence="2" id="KW-0808">Transferase</keyword>
<keyword evidence="4" id="KW-1185">Reference proteome</keyword>
<evidence type="ECO:0000256" key="1">
    <source>
        <dbReference type="ARBA" id="ARBA00022676"/>
    </source>
</evidence>
<dbReference type="Pfam" id="PF01531">
    <property type="entry name" value="Glyco_transf_11"/>
    <property type="match status" value="1"/>
</dbReference>
<evidence type="ECO:0000313" key="3">
    <source>
        <dbReference type="EMBL" id="MFD2733145.1"/>
    </source>
</evidence>
<dbReference type="Gene3D" id="3.40.50.11350">
    <property type="match status" value="1"/>
</dbReference>
<accession>A0ABW5TXB0</accession>
<proteinExistence type="predicted"/>
<sequence>MIIVRIEGGLGNQLFQYALGKNLALINNTELKLDLNYFKKSSFRTFELNHFNINEKEIIAQNIKYLKWANSKNKLLNSLYNFFFTEPEIYKEKHFHFDNEVFKCKNESYLSGFWQSEKYFISIKKQIQETLTFNPSFNHKFNNQIQQINNSESVALHVRRGDYLKNKNHLLLNLQYYEKALDLLTEKLTNPEIFIFSDDIEWCKLNLDVKLPHQFMSRNESHEDLKLMALCKHFIIANSTFSWWGAYLSKNLSKIVICPKNWFPEYSTNNSEDLFVEDWILI</sequence>
<dbReference type="PANTHER" id="PTHR11927:SF9">
    <property type="entry name" value="L-FUCOSYLTRANSFERASE"/>
    <property type="match status" value="1"/>
</dbReference>
<dbReference type="RefSeq" id="WP_379042205.1">
    <property type="nucleotide sequence ID" value="NZ_JBHSKW010000020.1"/>
</dbReference>
<protein>
    <submittedName>
        <fullName evidence="3">Alpha-1,2-fucosyltransferase</fullName>
    </submittedName>
</protein>
<dbReference type="Proteomes" id="UP001597546">
    <property type="component" value="Unassembled WGS sequence"/>
</dbReference>
<dbReference type="PANTHER" id="PTHR11927">
    <property type="entry name" value="GALACTOSIDE 2-L-FUCOSYLTRANSFERASE"/>
    <property type="match status" value="1"/>
</dbReference>
<dbReference type="CDD" id="cd11301">
    <property type="entry name" value="Fut1_Fut2_like"/>
    <property type="match status" value="1"/>
</dbReference>
<evidence type="ECO:0000256" key="2">
    <source>
        <dbReference type="ARBA" id="ARBA00022679"/>
    </source>
</evidence>
<evidence type="ECO:0000313" key="4">
    <source>
        <dbReference type="Proteomes" id="UP001597546"/>
    </source>
</evidence>